<reference evidence="2" key="2">
    <citation type="submission" date="2020-09" db="EMBL/GenBank/DDBJ databases">
        <authorList>
            <person name="Sun Q."/>
            <person name="Zhou Y."/>
        </authorList>
    </citation>
    <scope>NUCLEOTIDE SEQUENCE</scope>
    <source>
        <strain evidence="2">CGMCC 1.12785</strain>
    </source>
</reference>
<dbReference type="EMBL" id="BMFY01000001">
    <property type="protein sequence ID" value="GGA03736.1"/>
    <property type="molecule type" value="Genomic_DNA"/>
</dbReference>
<evidence type="ECO:0000313" key="3">
    <source>
        <dbReference type="Proteomes" id="UP000616114"/>
    </source>
</evidence>
<name>A0A8J2XJ36_9MICO</name>
<proteinExistence type="predicted"/>
<feature type="domain" description="AB hydrolase-1" evidence="1">
    <location>
        <begin position="10"/>
        <end position="202"/>
    </location>
</feature>
<dbReference type="SUPFAM" id="SSF53474">
    <property type="entry name" value="alpha/beta-Hydrolases"/>
    <property type="match status" value="1"/>
</dbReference>
<organism evidence="2 3">
    <name type="scientific">Sediminivirga luteola</name>
    <dbReference type="NCBI Taxonomy" id="1774748"/>
    <lineage>
        <taxon>Bacteria</taxon>
        <taxon>Bacillati</taxon>
        <taxon>Actinomycetota</taxon>
        <taxon>Actinomycetes</taxon>
        <taxon>Micrococcales</taxon>
        <taxon>Brevibacteriaceae</taxon>
        <taxon>Sediminivirga</taxon>
    </lineage>
</organism>
<gene>
    <name evidence="2" type="ORF">GCM10011333_03110</name>
</gene>
<accession>A0A8J2XJ36</accession>
<dbReference type="Pfam" id="PF12697">
    <property type="entry name" value="Abhydrolase_6"/>
    <property type="match status" value="1"/>
</dbReference>
<dbReference type="GO" id="GO:0003824">
    <property type="term" value="F:catalytic activity"/>
    <property type="evidence" value="ECO:0007669"/>
    <property type="project" value="UniProtKB-ARBA"/>
</dbReference>
<protein>
    <recommendedName>
        <fullName evidence="1">AB hydrolase-1 domain-containing protein</fullName>
    </recommendedName>
</protein>
<dbReference type="InterPro" id="IPR000073">
    <property type="entry name" value="AB_hydrolase_1"/>
</dbReference>
<dbReference type="AlphaFoldDB" id="A0A8J2XJ36"/>
<evidence type="ECO:0000313" key="2">
    <source>
        <dbReference type="EMBL" id="GGA03736.1"/>
    </source>
</evidence>
<dbReference type="InterPro" id="IPR029058">
    <property type="entry name" value="AB_hydrolase_fold"/>
</dbReference>
<evidence type="ECO:0000259" key="1">
    <source>
        <dbReference type="Pfam" id="PF12697"/>
    </source>
</evidence>
<sequence>MPRPRYLLQGLAQDTSDWDRVLAHLDESTPVTLIDVLTLGFDGTAFSLRRTVADLDRRITDHEAVVCGLSYGAVIAAAHAIDHQAGRHRYVLAGLQVKTGRGPGTFLRTAYPLVHQFVQISSGRRLHVRRVRSQLRMYAGLDLRDDLHRIQSPVMLVNGKLDRVHYKPVADAPERIPDARAVNLRLAGHESNRSAPGQFAEALIDFAA</sequence>
<comment type="caution">
    <text evidence="2">The sequence shown here is derived from an EMBL/GenBank/DDBJ whole genome shotgun (WGS) entry which is preliminary data.</text>
</comment>
<reference evidence="2" key="1">
    <citation type="journal article" date="2014" name="Int. J. Syst. Evol. Microbiol.">
        <title>Complete genome sequence of Corynebacterium casei LMG S-19264T (=DSM 44701T), isolated from a smear-ripened cheese.</title>
        <authorList>
            <consortium name="US DOE Joint Genome Institute (JGI-PGF)"/>
            <person name="Walter F."/>
            <person name="Albersmeier A."/>
            <person name="Kalinowski J."/>
            <person name="Ruckert C."/>
        </authorList>
    </citation>
    <scope>NUCLEOTIDE SEQUENCE</scope>
    <source>
        <strain evidence="2">CGMCC 1.12785</strain>
    </source>
</reference>
<dbReference type="RefSeq" id="WP_188549150.1">
    <property type="nucleotide sequence ID" value="NZ_BMFY01000001.1"/>
</dbReference>
<keyword evidence="3" id="KW-1185">Reference proteome</keyword>
<dbReference type="Proteomes" id="UP000616114">
    <property type="component" value="Unassembled WGS sequence"/>
</dbReference>
<dbReference type="Gene3D" id="3.40.50.1820">
    <property type="entry name" value="alpha/beta hydrolase"/>
    <property type="match status" value="1"/>
</dbReference>